<dbReference type="AlphaFoldDB" id="A0AAD9CV11"/>
<feature type="coiled-coil region" evidence="5">
    <location>
        <begin position="377"/>
        <end position="411"/>
    </location>
</feature>
<evidence type="ECO:0000256" key="5">
    <source>
        <dbReference type="SAM" id="Coils"/>
    </source>
</evidence>
<keyword evidence="4" id="KW-1015">Disulfide bond</keyword>
<feature type="signal peptide" evidence="6">
    <location>
        <begin position="1"/>
        <end position="16"/>
    </location>
</feature>
<dbReference type="Gene3D" id="2.70.130.10">
    <property type="entry name" value="Mannose-6-phosphate receptor binding domain"/>
    <property type="match status" value="1"/>
</dbReference>
<evidence type="ECO:0000313" key="9">
    <source>
        <dbReference type="Proteomes" id="UP001182556"/>
    </source>
</evidence>
<dbReference type="Pfam" id="PF12999">
    <property type="entry name" value="PRKCSH-like"/>
    <property type="match status" value="1"/>
</dbReference>
<protein>
    <recommendedName>
        <fullName evidence="1">Glucosidase 2 subunit beta</fullName>
    </recommendedName>
</protein>
<dbReference type="GO" id="GO:0017177">
    <property type="term" value="C:glucosidase II complex"/>
    <property type="evidence" value="ECO:0007669"/>
    <property type="project" value="TreeGrafter"/>
</dbReference>
<feature type="coiled-coil region" evidence="5">
    <location>
        <begin position="157"/>
        <end position="198"/>
    </location>
</feature>
<dbReference type="PROSITE" id="PS51914">
    <property type="entry name" value="MRH"/>
    <property type="match status" value="1"/>
</dbReference>
<dbReference type="GO" id="GO:0006491">
    <property type="term" value="P:N-glycan processing"/>
    <property type="evidence" value="ECO:0007669"/>
    <property type="project" value="TreeGrafter"/>
</dbReference>
<proteinExistence type="predicted"/>
<keyword evidence="9" id="KW-1185">Reference proteome</keyword>
<evidence type="ECO:0000256" key="3">
    <source>
        <dbReference type="ARBA" id="ARBA00022824"/>
    </source>
</evidence>
<comment type="caution">
    <text evidence="8">The sequence shown here is derived from an EMBL/GenBank/DDBJ whole genome shotgun (WGS) entry which is preliminary data.</text>
</comment>
<evidence type="ECO:0000259" key="7">
    <source>
        <dbReference type="PROSITE" id="PS51914"/>
    </source>
</evidence>
<accession>A0AAD9CV11</accession>
<dbReference type="InterPro" id="IPR036607">
    <property type="entry name" value="PRKCSH"/>
</dbReference>
<evidence type="ECO:0000256" key="6">
    <source>
        <dbReference type="SAM" id="SignalP"/>
    </source>
</evidence>
<dbReference type="Proteomes" id="UP001182556">
    <property type="component" value="Unassembled WGS sequence"/>
</dbReference>
<dbReference type="InterPro" id="IPR039794">
    <property type="entry name" value="Gtb1-like"/>
</dbReference>
<evidence type="ECO:0000256" key="4">
    <source>
        <dbReference type="ARBA" id="ARBA00023157"/>
    </source>
</evidence>
<keyword evidence="3" id="KW-0256">Endoplasmic reticulum</keyword>
<feature type="chain" id="PRO_5042208604" description="Glucosidase 2 subunit beta" evidence="6">
    <location>
        <begin position="17"/>
        <end position="538"/>
    </location>
</feature>
<dbReference type="PANTHER" id="PTHR12630:SF1">
    <property type="entry name" value="GLUCOSIDASE 2 SUBUNIT BETA"/>
    <property type="match status" value="1"/>
</dbReference>
<dbReference type="EMBL" id="JAODAN010000011">
    <property type="protein sequence ID" value="KAK1921369.1"/>
    <property type="molecule type" value="Genomic_DNA"/>
</dbReference>
<dbReference type="Pfam" id="PF13015">
    <property type="entry name" value="PRKCSH_1"/>
    <property type="match status" value="1"/>
</dbReference>
<keyword evidence="5" id="KW-0175">Coiled coil</keyword>
<reference evidence="8" key="1">
    <citation type="submission" date="2023-02" db="EMBL/GenBank/DDBJ databases">
        <title>Identification and recombinant expression of a fungal hydrolase from Papiliotrema laurentii that hydrolyzes apple cutin and clears colloidal polyester polyurethane.</title>
        <authorList>
            <consortium name="DOE Joint Genome Institute"/>
            <person name="Roman V.A."/>
            <person name="Bojanowski C."/>
            <person name="Crable B.R."/>
            <person name="Wagner D.N."/>
            <person name="Hung C.S."/>
            <person name="Nadeau L.J."/>
            <person name="Schratz L."/>
            <person name="Haridas S."/>
            <person name="Pangilinan J."/>
            <person name="Lipzen A."/>
            <person name="Na H."/>
            <person name="Yan M."/>
            <person name="Ng V."/>
            <person name="Grigoriev I.V."/>
            <person name="Spatafora J.W."/>
            <person name="Barlow D."/>
            <person name="Biffinger J."/>
            <person name="Kelley-Loughnane N."/>
            <person name="Varaljay V.A."/>
            <person name="Crookes-Goodson W.J."/>
        </authorList>
    </citation>
    <scope>NUCLEOTIDE SEQUENCE</scope>
    <source>
        <strain evidence="8">5307AH</strain>
    </source>
</reference>
<name>A0AAD9CV11_PAPLA</name>
<dbReference type="InterPro" id="IPR044865">
    <property type="entry name" value="MRH_dom"/>
</dbReference>
<dbReference type="SUPFAM" id="SSF50911">
    <property type="entry name" value="Mannose 6-phosphate receptor domain"/>
    <property type="match status" value="1"/>
</dbReference>
<evidence type="ECO:0000313" key="8">
    <source>
        <dbReference type="EMBL" id="KAK1921369.1"/>
    </source>
</evidence>
<dbReference type="PANTHER" id="PTHR12630">
    <property type="entry name" value="N-LINKED OLIGOSACCHARIDE PROCESSING"/>
    <property type="match status" value="1"/>
</dbReference>
<evidence type="ECO:0000256" key="2">
    <source>
        <dbReference type="ARBA" id="ARBA00022729"/>
    </source>
</evidence>
<dbReference type="InterPro" id="IPR028146">
    <property type="entry name" value="PRKCSH_N"/>
</dbReference>
<keyword evidence="2 6" id="KW-0732">Signal</keyword>
<feature type="domain" description="MRH" evidence="7">
    <location>
        <begin position="423"/>
        <end position="528"/>
    </location>
</feature>
<organism evidence="8 9">
    <name type="scientific">Papiliotrema laurentii</name>
    <name type="common">Cryptococcus laurentii</name>
    <dbReference type="NCBI Taxonomy" id="5418"/>
    <lineage>
        <taxon>Eukaryota</taxon>
        <taxon>Fungi</taxon>
        <taxon>Dikarya</taxon>
        <taxon>Basidiomycota</taxon>
        <taxon>Agaricomycotina</taxon>
        <taxon>Tremellomycetes</taxon>
        <taxon>Tremellales</taxon>
        <taxon>Rhynchogastremaceae</taxon>
        <taxon>Papiliotrema</taxon>
    </lineage>
</organism>
<dbReference type="InterPro" id="IPR009011">
    <property type="entry name" value="Man6P_isomerase_rcpt-bd_dom_sf"/>
</dbReference>
<evidence type="ECO:0000256" key="1">
    <source>
        <dbReference type="ARBA" id="ARBA00022387"/>
    </source>
</evidence>
<sequence length="538" mass="60526">MVRSAIALLALSTALAADIKPFNPADIRGLDPSYLDKYTPVDGYITCLDGSKRIPVSAINDDYCDCPDGSDEPGTSACEGVGEGWFYCKNEGHIPGRVRRSRVNDGICDPECCDGSDEWQTGVCQDRCEAIGREHRQKAEAELKTRKTGAKLRGTYINWAVKERRRLEEELSKKREEVKTKEIEVDHTRAQLEKTEARSKEDLEKRKQSALYTHLLSQKLALTRLRSKTSRLQGELDTLHNLLSELSKGYNPNGQDMAVKAAVVGYEEFLKGDEPTTPAEGEDAPSVPDIEEEITDRELDEIDRKDLDGLLLSEMIGEDDDEEEGGILYRIDEYIPDALYDQWESVRDFAIDWMIRIGFLGRGSKAAAKSASEGPHVAAAREKHNKANGELNKLRTDITNAEETLRKMEKDYGPEAEWKKLDGTCIDTVAGDYTYELCLFGKATQKSNRDSSSNHLGTFTEWKTDEAPGTYEYYTRQYYRNGSRCWNGPMRSVTVDWSCGTTNAIQSVAEPEKCEYFFKATTPALCWPVEETSVKDEL</sequence>
<gene>
    <name evidence="8" type="ORF">DB88DRAFT_500515</name>
</gene>